<dbReference type="InterPro" id="IPR054539">
    <property type="entry name" value="Beta-prop_PDH"/>
</dbReference>
<name>A0AAE0TVL8_9PEZI</name>
<dbReference type="EMBL" id="JAULSW010000005">
    <property type="protein sequence ID" value="KAK3381083.1"/>
    <property type="molecule type" value="Genomic_DNA"/>
</dbReference>
<keyword evidence="1" id="KW-0732">Signal</keyword>
<evidence type="ECO:0000313" key="3">
    <source>
        <dbReference type="EMBL" id="KAK3381083.1"/>
    </source>
</evidence>
<reference evidence="3" key="1">
    <citation type="journal article" date="2023" name="Mol. Phylogenet. Evol.">
        <title>Genome-scale phylogeny and comparative genomics of the fungal order Sordariales.</title>
        <authorList>
            <person name="Hensen N."/>
            <person name="Bonometti L."/>
            <person name="Westerberg I."/>
            <person name="Brannstrom I.O."/>
            <person name="Guillou S."/>
            <person name="Cros-Aarteil S."/>
            <person name="Calhoun S."/>
            <person name="Haridas S."/>
            <person name="Kuo A."/>
            <person name="Mondo S."/>
            <person name="Pangilinan J."/>
            <person name="Riley R."/>
            <person name="LaButti K."/>
            <person name="Andreopoulos B."/>
            <person name="Lipzen A."/>
            <person name="Chen C."/>
            <person name="Yan M."/>
            <person name="Daum C."/>
            <person name="Ng V."/>
            <person name="Clum A."/>
            <person name="Steindorff A."/>
            <person name="Ohm R.A."/>
            <person name="Martin F."/>
            <person name="Silar P."/>
            <person name="Natvig D.O."/>
            <person name="Lalanne C."/>
            <person name="Gautier V."/>
            <person name="Ament-Velasquez S.L."/>
            <person name="Kruys A."/>
            <person name="Hutchinson M.I."/>
            <person name="Powell A.J."/>
            <person name="Barry K."/>
            <person name="Miller A.N."/>
            <person name="Grigoriev I.V."/>
            <person name="Debuchy R."/>
            <person name="Gladieux P."/>
            <person name="Hiltunen Thoren M."/>
            <person name="Johannesson H."/>
        </authorList>
    </citation>
    <scope>NUCLEOTIDE SEQUENCE</scope>
    <source>
        <strain evidence="3">CBS 232.78</strain>
    </source>
</reference>
<dbReference type="Gene3D" id="2.120.10.30">
    <property type="entry name" value="TolB, C-terminal domain"/>
    <property type="match status" value="1"/>
</dbReference>
<dbReference type="AlphaFoldDB" id="A0AAE0TVL8"/>
<gene>
    <name evidence="3" type="ORF">B0H63DRAFT_196153</name>
</gene>
<keyword evidence="4" id="KW-1185">Reference proteome</keyword>
<dbReference type="Pfam" id="PF22807">
    <property type="entry name" value="TrAA12"/>
    <property type="match status" value="1"/>
</dbReference>
<sequence length="482" mass="51799">MAIKQVVKAAALAVGLFAPPLAAADGCPTVLLPSYQWPVVAPGWTAQLVLGGLTKPRSIAIDVKQAVLVVEAGKGISRHVFKNYGGTCYVLESSTLIINQPRLNHGIALSNDGTKLYASTVDSVYQYDYDASTGTVANKQPTVVVNNMGNNDLVTRTLLISRFQKDTLLVSRGSSDGNIGQASVMENGLSQIRSFSLAAAGSRIYNYNTDGTVLGWGLRNSVGVGEHPVTGGIYAVENSIDGVTRDGKDVHENNPGEELNFLGYLNGTRANLDKYNYGYPKCFAVWEPSEIPNSEGLSVGNQFAITENSTLTDETCAKDYVEPRLTFGAHQAPLDIKFGLGGTRAYITFRGSFDRTQPVGYRLASVEFNDDRGEPKAAANSKDALTDIMTNVNNTVCPDKCFRPVGLAVDFNNVLWMTSDSTGEIYVLQRSGLSTTPPETTGTGLFVNTTSQVKNAASRPMSWDAKVLRYVVAAVMGAWFVV</sequence>
<organism evidence="3 4">
    <name type="scientific">Podospora didyma</name>
    <dbReference type="NCBI Taxonomy" id="330526"/>
    <lineage>
        <taxon>Eukaryota</taxon>
        <taxon>Fungi</taxon>
        <taxon>Dikarya</taxon>
        <taxon>Ascomycota</taxon>
        <taxon>Pezizomycotina</taxon>
        <taxon>Sordariomycetes</taxon>
        <taxon>Sordariomycetidae</taxon>
        <taxon>Sordariales</taxon>
        <taxon>Podosporaceae</taxon>
        <taxon>Podospora</taxon>
    </lineage>
</organism>
<comment type="caution">
    <text evidence="3">The sequence shown here is derived from an EMBL/GenBank/DDBJ whole genome shotgun (WGS) entry which is preliminary data.</text>
</comment>
<evidence type="ECO:0000259" key="2">
    <source>
        <dbReference type="Pfam" id="PF22807"/>
    </source>
</evidence>
<dbReference type="InterPro" id="IPR011041">
    <property type="entry name" value="Quinoprot_gluc/sorb_DH_b-prop"/>
</dbReference>
<proteinExistence type="predicted"/>
<reference evidence="3" key="2">
    <citation type="submission" date="2023-06" db="EMBL/GenBank/DDBJ databases">
        <authorList>
            <consortium name="Lawrence Berkeley National Laboratory"/>
            <person name="Haridas S."/>
            <person name="Hensen N."/>
            <person name="Bonometti L."/>
            <person name="Westerberg I."/>
            <person name="Brannstrom I.O."/>
            <person name="Guillou S."/>
            <person name="Cros-Aarteil S."/>
            <person name="Calhoun S."/>
            <person name="Kuo A."/>
            <person name="Mondo S."/>
            <person name="Pangilinan J."/>
            <person name="Riley R."/>
            <person name="LaButti K."/>
            <person name="Andreopoulos B."/>
            <person name="Lipzen A."/>
            <person name="Chen C."/>
            <person name="Yanf M."/>
            <person name="Daum C."/>
            <person name="Ng V."/>
            <person name="Clum A."/>
            <person name="Steindorff A."/>
            <person name="Ohm R."/>
            <person name="Martin F."/>
            <person name="Silar P."/>
            <person name="Natvig D."/>
            <person name="Lalanne C."/>
            <person name="Gautier V."/>
            <person name="Ament-velasquez S.L."/>
            <person name="Kruys A."/>
            <person name="Hutchinson M.I."/>
            <person name="Powell A.J."/>
            <person name="Barry K."/>
            <person name="Miller A.N."/>
            <person name="Grigoriev I.V."/>
            <person name="Debuchy R."/>
            <person name="Gladieux P."/>
            <person name="Thoren M.H."/>
            <person name="Johannesson H."/>
        </authorList>
    </citation>
    <scope>NUCLEOTIDE SEQUENCE</scope>
    <source>
        <strain evidence="3">CBS 232.78</strain>
    </source>
</reference>
<dbReference type="Proteomes" id="UP001285441">
    <property type="component" value="Unassembled WGS sequence"/>
</dbReference>
<dbReference type="InterPro" id="IPR011042">
    <property type="entry name" value="6-blade_b-propeller_TolB-like"/>
</dbReference>
<evidence type="ECO:0000313" key="4">
    <source>
        <dbReference type="Proteomes" id="UP001285441"/>
    </source>
</evidence>
<feature type="signal peptide" evidence="1">
    <location>
        <begin position="1"/>
        <end position="24"/>
    </location>
</feature>
<feature type="chain" id="PRO_5042242795" description="Pyrroloquinoline quinone-dependent pyranose dehydrogenase beta-propeller domain-containing protein" evidence="1">
    <location>
        <begin position="25"/>
        <end position="482"/>
    </location>
</feature>
<dbReference type="SUPFAM" id="SSF50952">
    <property type="entry name" value="Soluble quinoprotein glucose dehydrogenase"/>
    <property type="match status" value="1"/>
</dbReference>
<feature type="domain" description="Pyrroloquinoline quinone-dependent pyranose dehydrogenase beta-propeller" evidence="2">
    <location>
        <begin position="38"/>
        <end position="430"/>
    </location>
</feature>
<accession>A0AAE0TVL8</accession>
<protein>
    <recommendedName>
        <fullName evidence="2">Pyrroloquinoline quinone-dependent pyranose dehydrogenase beta-propeller domain-containing protein</fullName>
    </recommendedName>
</protein>
<evidence type="ECO:0000256" key="1">
    <source>
        <dbReference type="SAM" id="SignalP"/>
    </source>
</evidence>